<organism evidence="1 2">
    <name type="scientific">Cerrena zonata</name>
    <dbReference type="NCBI Taxonomy" id="2478898"/>
    <lineage>
        <taxon>Eukaryota</taxon>
        <taxon>Fungi</taxon>
        <taxon>Dikarya</taxon>
        <taxon>Basidiomycota</taxon>
        <taxon>Agaricomycotina</taxon>
        <taxon>Agaricomycetes</taxon>
        <taxon>Polyporales</taxon>
        <taxon>Cerrenaceae</taxon>
        <taxon>Cerrena</taxon>
    </lineage>
</organism>
<protein>
    <submittedName>
        <fullName evidence="1">Uncharacterized protein</fullName>
    </submittedName>
</protein>
<evidence type="ECO:0000313" key="2">
    <source>
        <dbReference type="Proteomes" id="UP001385951"/>
    </source>
</evidence>
<accession>A0AAW0FRU5</accession>
<evidence type="ECO:0000313" key="1">
    <source>
        <dbReference type="EMBL" id="KAK7680238.1"/>
    </source>
</evidence>
<dbReference type="EMBL" id="JASBNA010000051">
    <property type="protein sequence ID" value="KAK7680238.1"/>
    <property type="molecule type" value="Genomic_DNA"/>
</dbReference>
<dbReference type="AlphaFoldDB" id="A0AAW0FRU5"/>
<comment type="caution">
    <text evidence="1">The sequence shown here is derived from an EMBL/GenBank/DDBJ whole genome shotgun (WGS) entry which is preliminary data.</text>
</comment>
<keyword evidence="2" id="KW-1185">Reference proteome</keyword>
<dbReference type="Proteomes" id="UP001385951">
    <property type="component" value="Unassembled WGS sequence"/>
</dbReference>
<proteinExistence type="predicted"/>
<name>A0AAW0FRU5_9APHY</name>
<sequence length="206" mass="24335">MSDINEHDQFAFPQNRSEEYYLNLPWFGLFQRTYPTRSKEMLIFICKTMHGSIQEAAKTMTELYQATGSLPPNPNAPPVQRCKTIGRQPFEGEKIVYYNIDERYSLRIWGGDLKDIFQFSFGFYDRLKGRPINTPPDYTLWQDMPGHYIPLVQLRSLEECFRMMESCPDGMQSYVVVQGETVKIKRKEGKNYHDIATFRMPLWSEW</sequence>
<gene>
    <name evidence="1" type="ORF">QCA50_016747</name>
</gene>
<reference evidence="1 2" key="1">
    <citation type="submission" date="2022-09" db="EMBL/GenBank/DDBJ databases">
        <authorList>
            <person name="Palmer J.M."/>
        </authorList>
    </citation>
    <scope>NUCLEOTIDE SEQUENCE [LARGE SCALE GENOMIC DNA]</scope>
    <source>
        <strain evidence="1 2">DSM 7382</strain>
    </source>
</reference>